<dbReference type="SUPFAM" id="SSF54928">
    <property type="entry name" value="RNA-binding domain, RBD"/>
    <property type="match status" value="1"/>
</dbReference>
<dbReference type="Proteomes" id="UP000092321">
    <property type="component" value="Unassembled WGS sequence"/>
</dbReference>
<dbReference type="EMBL" id="LXPE01000012">
    <property type="protein sequence ID" value="OBA26922.1"/>
    <property type="molecule type" value="Genomic_DNA"/>
</dbReference>
<dbReference type="AlphaFoldDB" id="A0A1B7TDT6"/>
<accession>A0A1B7TDT6</accession>
<comment type="caution">
    <text evidence="5">The sequence shown here is derived from an EMBL/GenBank/DDBJ whole genome shotgun (WGS) entry which is preliminary data.</text>
</comment>
<evidence type="ECO:0000259" key="4">
    <source>
        <dbReference type="PROSITE" id="PS50102"/>
    </source>
</evidence>
<dbReference type="InterPro" id="IPR012677">
    <property type="entry name" value="Nucleotide-bd_a/b_plait_sf"/>
</dbReference>
<evidence type="ECO:0000313" key="5">
    <source>
        <dbReference type="EMBL" id="OBA26922.1"/>
    </source>
</evidence>
<dbReference type="InterPro" id="IPR000504">
    <property type="entry name" value="RRM_dom"/>
</dbReference>
<name>A0A1B7TDT6_9ASCO</name>
<keyword evidence="1 2" id="KW-0694">RNA-binding</keyword>
<keyword evidence="6" id="KW-1185">Reference proteome</keyword>
<feature type="region of interest" description="Disordered" evidence="3">
    <location>
        <begin position="653"/>
        <end position="689"/>
    </location>
</feature>
<dbReference type="Pfam" id="PF00076">
    <property type="entry name" value="RRM_1"/>
    <property type="match status" value="1"/>
</dbReference>
<gene>
    <name evidence="5" type="ORF">HANVADRAFT_48702</name>
</gene>
<dbReference type="SMART" id="SM00360">
    <property type="entry name" value="RRM"/>
    <property type="match status" value="1"/>
</dbReference>
<feature type="region of interest" description="Disordered" evidence="3">
    <location>
        <begin position="1"/>
        <end position="25"/>
    </location>
</feature>
<reference evidence="6" key="1">
    <citation type="journal article" date="2016" name="Proc. Natl. Acad. Sci. U.S.A.">
        <title>Comparative genomics of biotechnologically important yeasts.</title>
        <authorList>
            <person name="Riley R."/>
            <person name="Haridas S."/>
            <person name="Wolfe K.H."/>
            <person name="Lopes M.R."/>
            <person name="Hittinger C.T."/>
            <person name="Goeker M."/>
            <person name="Salamov A.A."/>
            <person name="Wisecaver J.H."/>
            <person name="Long T.M."/>
            <person name="Calvey C.H."/>
            <person name="Aerts A.L."/>
            <person name="Barry K.W."/>
            <person name="Choi C."/>
            <person name="Clum A."/>
            <person name="Coughlan A.Y."/>
            <person name="Deshpande S."/>
            <person name="Douglass A.P."/>
            <person name="Hanson S.J."/>
            <person name="Klenk H.-P."/>
            <person name="LaButti K.M."/>
            <person name="Lapidus A."/>
            <person name="Lindquist E.A."/>
            <person name="Lipzen A.M."/>
            <person name="Meier-Kolthoff J.P."/>
            <person name="Ohm R.A."/>
            <person name="Otillar R.P."/>
            <person name="Pangilinan J.L."/>
            <person name="Peng Y."/>
            <person name="Rokas A."/>
            <person name="Rosa C.A."/>
            <person name="Scheuner C."/>
            <person name="Sibirny A.A."/>
            <person name="Slot J.C."/>
            <person name="Stielow J.B."/>
            <person name="Sun H."/>
            <person name="Kurtzman C.P."/>
            <person name="Blackwell M."/>
            <person name="Grigoriev I.V."/>
            <person name="Jeffries T.W."/>
        </authorList>
    </citation>
    <scope>NUCLEOTIDE SEQUENCE [LARGE SCALE GENOMIC DNA]</scope>
    <source>
        <strain evidence="6">NRRL Y-1626</strain>
    </source>
</reference>
<protein>
    <recommendedName>
        <fullName evidence="4">RRM domain-containing protein</fullName>
    </recommendedName>
</protein>
<evidence type="ECO:0000256" key="2">
    <source>
        <dbReference type="PROSITE-ProRule" id="PRU00176"/>
    </source>
</evidence>
<dbReference type="InterPro" id="IPR035979">
    <property type="entry name" value="RBD_domain_sf"/>
</dbReference>
<dbReference type="OrthoDB" id="3972316at2759"/>
<dbReference type="PANTHER" id="PTHR10501">
    <property type="entry name" value="U1 SMALL NUCLEAR RIBONUCLEOPROTEIN A/U2 SMALL NUCLEAR RIBONUCLEOPROTEIN B"/>
    <property type="match status" value="1"/>
</dbReference>
<dbReference type="Gene3D" id="3.30.70.330">
    <property type="match status" value="1"/>
</dbReference>
<feature type="domain" description="RRM" evidence="4">
    <location>
        <begin position="490"/>
        <end position="563"/>
    </location>
</feature>
<feature type="region of interest" description="Disordered" evidence="3">
    <location>
        <begin position="312"/>
        <end position="332"/>
    </location>
</feature>
<feature type="compositionally biased region" description="Low complexity" evidence="3">
    <location>
        <begin position="312"/>
        <end position="326"/>
    </location>
</feature>
<dbReference type="GO" id="GO:0003723">
    <property type="term" value="F:RNA binding"/>
    <property type="evidence" value="ECO:0007669"/>
    <property type="project" value="UniProtKB-UniRule"/>
</dbReference>
<sequence>MCAAPLLNNGATKSEDGSVSYSNSSNFISHQQANKITTVNSEGNNNNNNNSNFNEQFDISRSSVTTPGSEIELNLQNFTLKQQQDLTSHYTTSNSNIASRVQSLSVNNTNSKINTSVNSNAPSAIDATNSNRRLSISTASPHKTLNNANEMYYQNMSDNTGSFLAPQTIPSLYVLKIQNVPSDLTARESHILFALMADCSPRSIEVLVDGSEKFIKATLPDLKVAIQTAIILDSKKKLFGPYFPFKPFIQLFDNQNMQQIPFNDPSFSVKTGEFVSNSSSTNRMSFVDPFNTDESKINNPCSGNIWFNNRQSTAASSSTAPSTNNPLSRDNNSFLRQSIIDKQDDYRNNDYNNYRGGRQSGSMNMDIYSPPVSAPPNLPSQMFSNTINRDPSNLGNSSASSVTDSSLSYLKKASLAMSTSSYGTDPRMSISAGSVDGSIVRLQDYIVNSKHLRNLPLIFASIPGISEEDLDALAKVPPPANPADQNPPCNTLYVGNLPPETTEQDMRLLFQVQPGFSRLSFRNKPNNNNSNHGPMCFVEFEQMIYATRALSTLYGSQIPSRTITQLAQTSDGSITNVNKLMGIRLSFSKNPLGVRNNQTTMAHLQQQQQQVINNNHSFNNNNTNIANGNSNNYSHNGLSMNARRSIASSSNGIPTISALQTGDMHPKSYSSFSSAQSNSDHQNKYNHYR</sequence>
<evidence type="ECO:0000256" key="3">
    <source>
        <dbReference type="SAM" id="MobiDB-lite"/>
    </source>
</evidence>
<organism evidence="5 6">
    <name type="scientific">Hanseniaspora valbyensis NRRL Y-1626</name>
    <dbReference type="NCBI Taxonomy" id="766949"/>
    <lineage>
        <taxon>Eukaryota</taxon>
        <taxon>Fungi</taxon>
        <taxon>Dikarya</taxon>
        <taxon>Ascomycota</taxon>
        <taxon>Saccharomycotina</taxon>
        <taxon>Saccharomycetes</taxon>
        <taxon>Saccharomycodales</taxon>
        <taxon>Saccharomycodaceae</taxon>
        <taxon>Hanseniaspora</taxon>
    </lineage>
</organism>
<dbReference type="PROSITE" id="PS50102">
    <property type="entry name" value="RRM"/>
    <property type="match status" value="1"/>
</dbReference>
<evidence type="ECO:0000256" key="1">
    <source>
        <dbReference type="ARBA" id="ARBA00022884"/>
    </source>
</evidence>
<feature type="compositionally biased region" description="Low complexity" evidence="3">
    <location>
        <begin position="668"/>
        <end position="679"/>
    </location>
</feature>
<evidence type="ECO:0000313" key="6">
    <source>
        <dbReference type="Proteomes" id="UP000092321"/>
    </source>
</evidence>
<proteinExistence type="predicted"/>